<feature type="compositionally biased region" description="Low complexity" evidence="1">
    <location>
        <begin position="110"/>
        <end position="119"/>
    </location>
</feature>
<reference evidence="3" key="1">
    <citation type="submission" date="2016-11" db="UniProtKB">
        <authorList>
            <consortium name="WormBaseParasite"/>
        </authorList>
    </citation>
    <scope>IDENTIFICATION</scope>
</reference>
<organism evidence="2 3">
    <name type="scientific">Macrostomum lignano</name>
    <dbReference type="NCBI Taxonomy" id="282301"/>
    <lineage>
        <taxon>Eukaryota</taxon>
        <taxon>Metazoa</taxon>
        <taxon>Spiralia</taxon>
        <taxon>Lophotrochozoa</taxon>
        <taxon>Platyhelminthes</taxon>
        <taxon>Rhabditophora</taxon>
        <taxon>Macrostomorpha</taxon>
        <taxon>Macrostomida</taxon>
        <taxon>Macrostomidae</taxon>
        <taxon>Macrostomum</taxon>
    </lineage>
</organism>
<feature type="compositionally biased region" description="Acidic residues" evidence="1">
    <location>
        <begin position="320"/>
        <end position="329"/>
    </location>
</feature>
<feature type="compositionally biased region" description="Acidic residues" evidence="1">
    <location>
        <begin position="99"/>
        <end position="109"/>
    </location>
</feature>
<protein>
    <submittedName>
        <fullName evidence="3">RanBD1 domain-containing protein</fullName>
    </submittedName>
</protein>
<dbReference type="AlphaFoldDB" id="A0A1I8FXH3"/>
<evidence type="ECO:0000256" key="1">
    <source>
        <dbReference type="SAM" id="MobiDB-lite"/>
    </source>
</evidence>
<sequence length="338" mass="35152">MLGLVSAAASFARFFSICLRFIACRDCACTEFGISWAQFRLWVCGNKYLSRLCLNSVFFTGLNKTIVFSIEMQGINATPTPMPRAAQRRFLPEAAEDIEYSTSEDEDESSSSTATSSTAGDDDRSSDAESSAGDDEQPSETAAPDDEVADSVDGGASAEPLPQPTPEDDAEVARKRKALNEPPEAKVPRLDAEQSGRPSEPPESDSSESSESVCGVGESAESEGGQPDQPQKNNSSCAEPLAEAEAAASAAEMKAEADAEADAPPAVEEPLALEKVSAGSYQFARAVRWTNGAAAVASSRARITNAKGEQLSQLGGADGEAAEGPEDADGSGSSGSEA</sequence>
<dbReference type="WBParaSite" id="maker-uti_cns_0000285-snap-gene-1.20-mRNA-1">
    <property type="protein sequence ID" value="maker-uti_cns_0000285-snap-gene-1.20-mRNA-1"/>
    <property type="gene ID" value="maker-uti_cns_0000285-snap-gene-1.20"/>
</dbReference>
<evidence type="ECO:0000313" key="2">
    <source>
        <dbReference type="Proteomes" id="UP000095280"/>
    </source>
</evidence>
<feature type="compositionally biased region" description="Basic and acidic residues" evidence="1">
    <location>
        <begin position="183"/>
        <end position="194"/>
    </location>
</feature>
<keyword evidence="2" id="KW-1185">Reference proteome</keyword>
<feature type="region of interest" description="Disordered" evidence="1">
    <location>
        <begin position="298"/>
        <end position="338"/>
    </location>
</feature>
<proteinExistence type="predicted"/>
<dbReference type="Proteomes" id="UP000095280">
    <property type="component" value="Unplaced"/>
</dbReference>
<feature type="compositionally biased region" description="Low complexity" evidence="1">
    <location>
        <begin position="238"/>
        <end position="252"/>
    </location>
</feature>
<feature type="compositionally biased region" description="Acidic residues" evidence="1">
    <location>
        <begin position="132"/>
        <end position="150"/>
    </location>
</feature>
<feature type="region of interest" description="Disordered" evidence="1">
    <location>
        <begin position="99"/>
        <end position="270"/>
    </location>
</feature>
<accession>A0A1I8FXH3</accession>
<name>A0A1I8FXH3_9PLAT</name>
<evidence type="ECO:0000313" key="3">
    <source>
        <dbReference type="WBParaSite" id="maker-uti_cns_0000285-snap-gene-1.20-mRNA-1"/>
    </source>
</evidence>
<feature type="compositionally biased region" description="Low complexity" evidence="1">
    <location>
        <begin position="209"/>
        <end position="225"/>
    </location>
</feature>
<feature type="compositionally biased region" description="Polar residues" evidence="1">
    <location>
        <begin position="228"/>
        <end position="237"/>
    </location>
</feature>